<dbReference type="PATRIC" id="fig|993516.3.peg.3606"/>
<evidence type="ECO:0000313" key="1">
    <source>
        <dbReference type="EMBL" id="ELP32695.1"/>
    </source>
</evidence>
<comment type="caution">
    <text evidence="1">The sequence shown here is derived from an EMBL/GenBank/DDBJ whole genome shotgun (WGS) entry which is preliminary data.</text>
</comment>
<organism evidence="1 2">
    <name type="scientific">Rhodopirellula baltica SWK14</name>
    <dbReference type="NCBI Taxonomy" id="993516"/>
    <lineage>
        <taxon>Bacteria</taxon>
        <taxon>Pseudomonadati</taxon>
        <taxon>Planctomycetota</taxon>
        <taxon>Planctomycetia</taxon>
        <taxon>Pirellulales</taxon>
        <taxon>Pirellulaceae</taxon>
        <taxon>Rhodopirellula</taxon>
    </lineage>
</organism>
<sequence length="112" mass="12953">MFVHFDRASDGLAFDDGKSKAVHHQMIDLGTFAISFERDVIEHEHIRSFSKRTSQKESHLLFSFEPSLPSRILGLWRLFFLDDHGALAEIQFVETDIKPSRLKPLNRCINPD</sequence>
<name>L7CFQ9_RHOBT</name>
<proteinExistence type="predicted"/>
<dbReference type="Proteomes" id="UP000010959">
    <property type="component" value="Unassembled WGS sequence"/>
</dbReference>
<protein>
    <submittedName>
        <fullName evidence="1">Uncharacterized protein</fullName>
    </submittedName>
</protein>
<dbReference type="EMBL" id="AMWG01000094">
    <property type="protein sequence ID" value="ELP32695.1"/>
    <property type="molecule type" value="Genomic_DNA"/>
</dbReference>
<reference evidence="1 2" key="1">
    <citation type="journal article" date="2013" name="Mar. Genomics">
        <title>Expression of sulfatases in Rhodopirellula baltica and the diversity of sulfatases in the genus Rhodopirellula.</title>
        <authorList>
            <person name="Wegner C.E."/>
            <person name="Richter-Heitmann T."/>
            <person name="Klindworth A."/>
            <person name="Klockow C."/>
            <person name="Richter M."/>
            <person name="Achstetter T."/>
            <person name="Glockner F.O."/>
            <person name="Harder J."/>
        </authorList>
    </citation>
    <scope>NUCLEOTIDE SEQUENCE [LARGE SCALE GENOMIC DNA]</scope>
    <source>
        <strain evidence="1 2">SWK14</strain>
    </source>
</reference>
<accession>L7CFQ9</accession>
<evidence type="ECO:0000313" key="2">
    <source>
        <dbReference type="Proteomes" id="UP000010959"/>
    </source>
</evidence>
<dbReference type="AlphaFoldDB" id="L7CFQ9"/>
<gene>
    <name evidence="1" type="ORF">RBSWK_03383</name>
</gene>